<dbReference type="Pfam" id="PF08668">
    <property type="entry name" value="HDOD"/>
    <property type="match status" value="1"/>
</dbReference>
<evidence type="ECO:0000313" key="3">
    <source>
        <dbReference type="Proteomes" id="UP000528457"/>
    </source>
</evidence>
<dbReference type="InterPro" id="IPR013976">
    <property type="entry name" value="HDOD"/>
</dbReference>
<organism evidence="2 3">
    <name type="scientific">Pseudoteredinibacter isoporae</name>
    <dbReference type="NCBI Taxonomy" id="570281"/>
    <lineage>
        <taxon>Bacteria</taxon>
        <taxon>Pseudomonadati</taxon>
        <taxon>Pseudomonadota</taxon>
        <taxon>Gammaproteobacteria</taxon>
        <taxon>Cellvibrionales</taxon>
        <taxon>Cellvibrionaceae</taxon>
        <taxon>Pseudoteredinibacter</taxon>
    </lineage>
</organism>
<proteinExistence type="predicted"/>
<feature type="domain" description="HDOD" evidence="1">
    <location>
        <begin position="13"/>
        <end position="206"/>
    </location>
</feature>
<dbReference type="PANTHER" id="PTHR33525">
    <property type="match status" value="1"/>
</dbReference>
<dbReference type="EMBL" id="JACHHT010000002">
    <property type="protein sequence ID" value="MBB6522751.1"/>
    <property type="molecule type" value="Genomic_DNA"/>
</dbReference>
<keyword evidence="3" id="KW-1185">Reference proteome</keyword>
<dbReference type="SUPFAM" id="SSF109604">
    <property type="entry name" value="HD-domain/PDEase-like"/>
    <property type="match status" value="1"/>
</dbReference>
<dbReference type="PANTHER" id="PTHR33525:SF6">
    <property type="entry name" value="HDOD DOMAIN-CONTAINING PROTEIN"/>
    <property type="match status" value="1"/>
</dbReference>
<dbReference type="RefSeq" id="WP_166845278.1">
    <property type="nucleotide sequence ID" value="NZ_JAAONY010000002.1"/>
</dbReference>
<dbReference type="InParanoid" id="A0A7X0MWI3"/>
<name>A0A7X0MWI3_9GAMM</name>
<dbReference type="Proteomes" id="UP000528457">
    <property type="component" value="Unassembled WGS sequence"/>
</dbReference>
<protein>
    <submittedName>
        <fullName evidence="2">HD-like signal output (HDOD) protein</fullName>
    </submittedName>
</protein>
<accession>A0A7X0MWI3</accession>
<reference evidence="2 3" key="1">
    <citation type="submission" date="2020-08" db="EMBL/GenBank/DDBJ databases">
        <title>Genomic Encyclopedia of Type Strains, Phase IV (KMG-IV): sequencing the most valuable type-strain genomes for metagenomic binning, comparative biology and taxonomic classification.</title>
        <authorList>
            <person name="Goeker M."/>
        </authorList>
    </citation>
    <scope>NUCLEOTIDE SEQUENCE [LARGE SCALE GENOMIC DNA]</scope>
    <source>
        <strain evidence="2 3">DSM 22368</strain>
    </source>
</reference>
<dbReference type="AlphaFoldDB" id="A0A7X0MWI3"/>
<evidence type="ECO:0000313" key="2">
    <source>
        <dbReference type="EMBL" id="MBB6522751.1"/>
    </source>
</evidence>
<evidence type="ECO:0000259" key="1">
    <source>
        <dbReference type="PROSITE" id="PS51833"/>
    </source>
</evidence>
<gene>
    <name evidence="2" type="ORF">HNR48_003036</name>
</gene>
<sequence length="271" mass="29812">MELSQLINNATDLPKIPEVVQKLLDSFNSAESDADSIAEQLSQDQSLTAKVLRMANSSHFGGARKIGSVNDAVVFLGLNSLRTLVLASGIASSFKAPEHIDIKQFWRDSFAMAGACRWVCQFSQRELDRELAFTCGMMHNVGTILISILCPEDALEIHHLVSQGANREDLEQSRLGFTNVEAGAELSERWRFPTAMGDALRYQYNPADSESEYAAVLHLAHYVVAMNASENKESMMANFPSAIAEGIDIDLVAMLEDVDNACDDNFDDLFA</sequence>
<comment type="caution">
    <text evidence="2">The sequence shown here is derived from an EMBL/GenBank/DDBJ whole genome shotgun (WGS) entry which is preliminary data.</text>
</comment>
<dbReference type="Gene3D" id="1.10.3210.10">
    <property type="entry name" value="Hypothetical protein af1432"/>
    <property type="match status" value="1"/>
</dbReference>
<dbReference type="PROSITE" id="PS51833">
    <property type="entry name" value="HDOD"/>
    <property type="match status" value="1"/>
</dbReference>
<dbReference type="InterPro" id="IPR052340">
    <property type="entry name" value="RNase_Y/CdgJ"/>
</dbReference>